<evidence type="ECO:0000313" key="2">
    <source>
        <dbReference type="EMBL" id="ACL59718.1"/>
    </source>
</evidence>
<dbReference type="KEGG" id="mno:Mnod_4856"/>
<dbReference type="RefSeq" id="WP_015931348.1">
    <property type="nucleotide sequence ID" value="NC_011894.1"/>
</dbReference>
<organism evidence="2 3">
    <name type="scientific">Methylobacterium nodulans (strain LMG 21967 / CNCM I-2342 / ORS 2060)</name>
    <dbReference type="NCBI Taxonomy" id="460265"/>
    <lineage>
        <taxon>Bacteria</taxon>
        <taxon>Pseudomonadati</taxon>
        <taxon>Pseudomonadota</taxon>
        <taxon>Alphaproteobacteria</taxon>
        <taxon>Hyphomicrobiales</taxon>
        <taxon>Methylobacteriaceae</taxon>
        <taxon>Methylobacterium</taxon>
    </lineage>
</organism>
<accession>B8IH26</accession>
<dbReference type="HOGENOM" id="CLU_3218527_0_0_5"/>
<feature type="region of interest" description="Disordered" evidence="1">
    <location>
        <begin position="1"/>
        <end position="21"/>
    </location>
</feature>
<keyword evidence="3" id="KW-1185">Reference proteome</keyword>
<evidence type="ECO:0000313" key="3">
    <source>
        <dbReference type="Proteomes" id="UP000008207"/>
    </source>
</evidence>
<protein>
    <submittedName>
        <fullName evidence="2">Uncharacterized protein</fullName>
    </submittedName>
</protein>
<name>B8IH26_METNO</name>
<dbReference type="AlphaFoldDB" id="B8IH26"/>
<sequence length="44" mass="5024">MLAFSGIEADHINENSSEQSEKIRAHVTKMLRKLIALQSEKKIQ</sequence>
<dbReference type="EMBL" id="CP001349">
    <property type="protein sequence ID" value="ACL59718.1"/>
    <property type="molecule type" value="Genomic_DNA"/>
</dbReference>
<reference evidence="2 3" key="1">
    <citation type="submission" date="2009-01" db="EMBL/GenBank/DDBJ databases">
        <title>Complete sequence of chromosome of Methylobacterium nodulans ORS 2060.</title>
        <authorList>
            <consortium name="US DOE Joint Genome Institute"/>
            <person name="Lucas S."/>
            <person name="Copeland A."/>
            <person name="Lapidus A."/>
            <person name="Glavina del Rio T."/>
            <person name="Dalin E."/>
            <person name="Tice H."/>
            <person name="Bruce D."/>
            <person name="Goodwin L."/>
            <person name="Pitluck S."/>
            <person name="Sims D."/>
            <person name="Brettin T."/>
            <person name="Detter J.C."/>
            <person name="Han C."/>
            <person name="Larimer F."/>
            <person name="Land M."/>
            <person name="Hauser L."/>
            <person name="Kyrpides N."/>
            <person name="Ivanova N."/>
            <person name="Marx C.J."/>
            <person name="Richardson P."/>
        </authorList>
    </citation>
    <scope>NUCLEOTIDE SEQUENCE [LARGE SCALE GENOMIC DNA]</scope>
    <source>
        <strain evidence="3">LMG 21967 / CNCM I-2342 / ORS 2060</strain>
    </source>
</reference>
<dbReference type="Proteomes" id="UP000008207">
    <property type="component" value="Chromosome"/>
</dbReference>
<proteinExistence type="predicted"/>
<feature type="compositionally biased region" description="Basic and acidic residues" evidence="1">
    <location>
        <begin position="8"/>
        <end position="21"/>
    </location>
</feature>
<evidence type="ECO:0000256" key="1">
    <source>
        <dbReference type="SAM" id="MobiDB-lite"/>
    </source>
</evidence>
<gene>
    <name evidence="2" type="ordered locus">Mnod_4856</name>
</gene>